<comment type="caution">
    <text evidence="2">The sequence shown here is derived from an EMBL/GenBank/DDBJ whole genome shotgun (WGS) entry which is preliminary data.</text>
</comment>
<dbReference type="EMBL" id="JACVVK020000291">
    <property type="protein sequence ID" value="KAK7479960.1"/>
    <property type="molecule type" value="Genomic_DNA"/>
</dbReference>
<keyword evidence="3" id="KW-1185">Reference proteome</keyword>
<organism evidence="2 3">
    <name type="scientific">Batillaria attramentaria</name>
    <dbReference type="NCBI Taxonomy" id="370345"/>
    <lineage>
        <taxon>Eukaryota</taxon>
        <taxon>Metazoa</taxon>
        <taxon>Spiralia</taxon>
        <taxon>Lophotrochozoa</taxon>
        <taxon>Mollusca</taxon>
        <taxon>Gastropoda</taxon>
        <taxon>Caenogastropoda</taxon>
        <taxon>Sorbeoconcha</taxon>
        <taxon>Cerithioidea</taxon>
        <taxon>Batillariidae</taxon>
        <taxon>Batillaria</taxon>
    </lineage>
</organism>
<gene>
    <name evidence="2" type="ORF">BaRGS_00028787</name>
</gene>
<feature type="region of interest" description="Disordered" evidence="1">
    <location>
        <begin position="1"/>
        <end position="26"/>
    </location>
</feature>
<dbReference type="Proteomes" id="UP001519460">
    <property type="component" value="Unassembled WGS sequence"/>
</dbReference>
<evidence type="ECO:0000313" key="3">
    <source>
        <dbReference type="Proteomes" id="UP001519460"/>
    </source>
</evidence>
<feature type="compositionally biased region" description="Basic residues" evidence="1">
    <location>
        <begin position="15"/>
        <end position="26"/>
    </location>
</feature>
<accession>A0ABD0JXT6</accession>
<proteinExistence type="predicted"/>
<protein>
    <submittedName>
        <fullName evidence="2">Uncharacterized protein</fullName>
    </submittedName>
</protein>
<sequence>MSVKDSGQKRDGTARSRKVCIRQQSRKRWQWSLWTGLGELATDKEEIYGGGGRKRQRNNLVRPRNCGRNDSGLSPWDLASQADASQTRTRSEDSRSLEMVSRPSGVRLHFVGRRLWQATPLGHLALWSSVVVRRHLNQTCAVV</sequence>
<feature type="region of interest" description="Disordered" evidence="1">
    <location>
        <begin position="45"/>
        <end position="96"/>
    </location>
</feature>
<reference evidence="2 3" key="1">
    <citation type="journal article" date="2023" name="Sci. Data">
        <title>Genome assembly of the Korean intertidal mud-creeper Batillaria attramentaria.</title>
        <authorList>
            <person name="Patra A.K."/>
            <person name="Ho P.T."/>
            <person name="Jun S."/>
            <person name="Lee S.J."/>
            <person name="Kim Y."/>
            <person name="Won Y.J."/>
        </authorList>
    </citation>
    <scope>NUCLEOTIDE SEQUENCE [LARGE SCALE GENOMIC DNA]</scope>
    <source>
        <strain evidence="2">Wonlab-2016</strain>
    </source>
</reference>
<evidence type="ECO:0000256" key="1">
    <source>
        <dbReference type="SAM" id="MobiDB-lite"/>
    </source>
</evidence>
<evidence type="ECO:0000313" key="2">
    <source>
        <dbReference type="EMBL" id="KAK7479960.1"/>
    </source>
</evidence>
<feature type="compositionally biased region" description="Basic and acidic residues" evidence="1">
    <location>
        <begin position="1"/>
        <end position="14"/>
    </location>
</feature>
<dbReference type="AlphaFoldDB" id="A0ABD0JXT6"/>
<name>A0ABD0JXT6_9CAEN</name>